<gene>
    <name evidence="8" type="ORF">KP803_07370</name>
</gene>
<evidence type="ECO:0000256" key="1">
    <source>
        <dbReference type="ARBA" id="ARBA00004167"/>
    </source>
</evidence>
<evidence type="ECO:0000256" key="6">
    <source>
        <dbReference type="SAM" id="Phobius"/>
    </source>
</evidence>
<protein>
    <submittedName>
        <fullName evidence="8">Translocation/assembly module TamB</fullName>
    </submittedName>
</protein>
<dbReference type="EMBL" id="JAJHVV010000004">
    <property type="protein sequence ID" value="MCK6263091.1"/>
    <property type="molecule type" value="Genomic_DNA"/>
</dbReference>
<evidence type="ECO:0000313" key="9">
    <source>
        <dbReference type="Proteomes" id="UP001139559"/>
    </source>
</evidence>
<comment type="caution">
    <text evidence="8">The sequence shown here is derived from an EMBL/GenBank/DDBJ whole genome shotgun (WGS) entry which is preliminary data.</text>
</comment>
<dbReference type="GO" id="GO:0009306">
    <property type="term" value="P:protein secretion"/>
    <property type="evidence" value="ECO:0007669"/>
    <property type="project" value="InterPro"/>
</dbReference>
<evidence type="ECO:0000256" key="5">
    <source>
        <dbReference type="SAM" id="MobiDB-lite"/>
    </source>
</evidence>
<evidence type="ECO:0000256" key="4">
    <source>
        <dbReference type="ARBA" id="ARBA00023136"/>
    </source>
</evidence>
<accession>A0A9X2BGP2</accession>
<dbReference type="AlphaFoldDB" id="A0A9X2BGP2"/>
<keyword evidence="3 6" id="KW-1133">Transmembrane helix</keyword>
<keyword evidence="2 6" id="KW-0812">Transmembrane</keyword>
<sequence>MTKIVLKWSKWLSITFISIVVLLLLLVITLLYTNVGLNVALWGAQQALPQLQVDHTKGAIFPRFTLNQVKFQDDDLFIDLQAKSLTLAINPSCFLEPSICINELAIDGLDFSMPQLPESEKVEPQVDDNTKPLRISTPIPIQVRHLGLSNINLDILGNQVRWESLTTGARFQNNRLRLTPTLWNDISLSLASSSEEEGAPQAQAKTEVDEDKSPIELPPFIMPLSVVIERFDVSEFTLEQESPVVVNHLGLIANASGSDVAITSLALTMPEVEAALAAEITLQNDYPLKAQLSAEVKHPQAKGQKVSLTVDGSVANLAIDSDFSGLIKASLKAELQPLKSTLPYSILLSDAQAQWPLSGKADYQVAIERLSSSGGLEGYDLDLIADVKGSSFPEVSLKAKGDGNLEQIKITEIHLETLDGTIDGEVFASWNEPINWQGKLYLDHIQPGLYWPEAEGNISGDIHTQGSLTSQGGWITDTSVIDIDGILRDYPLNIEGSLLASDEKGSGAIHIQTPSLILSHGPNSIEARGALKDRWNMQVGLSIPEIAKSVPDLNGAVIGDVSLSGQLSEPSVSLSLTANDLAWQDEATVKLITLSGDIKPLPEPTLDLHLQANTIQYQENIVDDVDLKLSGSLDEHELLLDVQSDLISTSLAISGAFEQQPIMKWGGELERLLLTTEQGPWALNKATKVNVNIDEQQAFVEAHCWIQSDSSICLDDDINVGKQGEAQLSIHQFSFTQLAAFMPQDTAVEGVVNAQANAKWGEKALPEVSVQVQMPAGQVTSLPNAPLSVGWDSVSVNARLADNQLEANWLLDLTDNGELSGDVIIPNIDDPDKQIEGDIRISKIALAFLSPIIGEYNKFDAQVNSHLELSGDLTKPNVEGELRVEDLQLRGELSPLDIQGGKIIATFAGTSAELLANIDTPDGPLNIEGNADWRDLEAWSSNIRVFANELLVSQPPMVSVKVSPDMTISLAPQHAKVTGTIDLPWGNIVVKDLPPSAIGVSKDQILLDENLHPIEDSGSGVFAIETDIKITIGDEFALSAFGLEGNLVGQLNVTQKDKGPIIHGEINIVDGAYRSFGQDLMIDEGKILMNGPVDQPYVSISAIRNPENTRDDVVAGVRVDGPAEEPTVTIFSEPAMPQANALSYLLRGQDIDAETGGNAMTTTLIGLSLAKSGKVVGEIGEAFGVQDLQLDTAGSGEEAQVTVSGYILPGLQVKYGVGIFDSIGEFTVRYRLMNDLYLEVLSGVDNAVDLLYQFEFE</sequence>
<evidence type="ECO:0000256" key="3">
    <source>
        <dbReference type="ARBA" id="ARBA00022989"/>
    </source>
</evidence>
<dbReference type="PANTHER" id="PTHR36985:SF1">
    <property type="entry name" value="TRANSLOCATION AND ASSEMBLY MODULE SUBUNIT TAMB"/>
    <property type="match status" value="1"/>
</dbReference>
<dbReference type="RefSeq" id="WP_248008199.1">
    <property type="nucleotide sequence ID" value="NZ_JAJHVV010000004.1"/>
</dbReference>
<proteinExistence type="predicted"/>
<evidence type="ECO:0000259" key="7">
    <source>
        <dbReference type="Pfam" id="PF04357"/>
    </source>
</evidence>
<dbReference type="PANTHER" id="PTHR36985">
    <property type="entry name" value="TRANSLOCATION AND ASSEMBLY MODULE SUBUNIT TAMB"/>
    <property type="match status" value="1"/>
</dbReference>
<feature type="domain" description="Translocation and assembly module TamB C-terminal" evidence="7">
    <location>
        <begin position="921"/>
        <end position="1256"/>
    </location>
</feature>
<dbReference type="GO" id="GO:0097347">
    <property type="term" value="C:TAM protein secretion complex"/>
    <property type="evidence" value="ECO:0007669"/>
    <property type="project" value="TreeGrafter"/>
</dbReference>
<keyword evidence="9" id="KW-1185">Reference proteome</keyword>
<reference evidence="8" key="1">
    <citation type="submission" date="2021-11" db="EMBL/GenBank/DDBJ databases">
        <title>Vibrio ZSDE26 sp. nov. and Vibrio ZSDZ34 sp. nov., isolated from coastal seawater in Qingdao.</title>
        <authorList>
            <person name="Zhang P."/>
        </authorList>
    </citation>
    <scope>NUCLEOTIDE SEQUENCE</scope>
    <source>
        <strain evidence="8">ZSDE26</strain>
    </source>
</reference>
<organism evidence="8 9">
    <name type="scientific">Vibrio amylolyticus</name>
    <dbReference type="NCBI Taxonomy" id="2847292"/>
    <lineage>
        <taxon>Bacteria</taxon>
        <taxon>Pseudomonadati</taxon>
        <taxon>Pseudomonadota</taxon>
        <taxon>Gammaproteobacteria</taxon>
        <taxon>Vibrionales</taxon>
        <taxon>Vibrionaceae</taxon>
        <taxon>Vibrio</taxon>
    </lineage>
</organism>
<dbReference type="Proteomes" id="UP001139559">
    <property type="component" value="Unassembled WGS sequence"/>
</dbReference>
<keyword evidence="4 6" id="KW-0472">Membrane</keyword>
<evidence type="ECO:0000313" key="8">
    <source>
        <dbReference type="EMBL" id="MCK6263091.1"/>
    </source>
</evidence>
<comment type="subcellular location">
    <subcellularLocation>
        <location evidence="1">Membrane</location>
        <topology evidence="1">Single-pass membrane protein</topology>
    </subcellularLocation>
</comment>
<name>A0A9X2BGP2_9VIBR</name>
<evidence type="ECO:0000256" key="2">
    <source>
        <dbReference type="ARBA" id="ARBA00022692"/>
    </source>
</evidence>
<dbReference type="InterPro" id="IPR007452">
    <property type="entry name" value="TamB_C"/>
</dbReference>
<feature type="region of interest" description="Disordered" evidence="5">
    <location>
        <begin position="193"/>
        <end position="214"/>
    </location>
</feature>
<dbReference type="Pfam" id="PF04357">
    <property type="entry name" value="TamB"/>
    <property type="match status" value="1"/>
</dbReference>
<dbReference type="GO" id="GO:0005886">
    <property type="term" value="C:plasma membrane"/>
    <property type="evidence" value="ECO:0007669"/>
    <property type="project" value="InterPro"/>
</dbReference>
<feature type="transmembrane region" description="Helical" evidence="6">
    <location>
        <begin position="12"/>
        <end position="32"/>
    </location>
</feature>